<dbReference type="VEuPathDB" id="VectorBase:GPAI045867"/>
<proteinExistence type="predicted"/>
<evidence type="ECO:0000313" key="3">
    <source>
        <dbReference type="Proteomes" id="UP000092445"/>
    </source>
</evidence>
<dbReference type="AlphaFoldDB" id="A0A1B0AHF3"/>
<evidence type="ECO:0000256" key="1">
    <source>
        <dbReference type="SAM" id="Phobius"/>
    </source>
</evidence>
<keyword evidence="1" id="KW-0472">Membrane</keyword>
<reference evidence="3" key="1">
    <citation type="submission" date="2014-03" db="EMBL/GenBank/DDBJ databases">
        <authorList>
            <person name="Aksoy S."/>
            <person name="Warren W."/>
            <person name="Wilson R.K."/>
        </authorList>
    </citation>
    <scope>NUCLEOTIDE SEQUENCE [LARGE SCALE GENOMIC DNA]</scope>
    <source>
        <strain evidence="3">IAEA</strain>
    </source>
</reference>
<evidence type="ECO:0000313" key="2">
    <source>
        <dbReference type="EnsemblMetazoa" id="GPAI045867-PA"/>
    </source>
</evidence>
<keyword evidence="1" id="KW-0812">Transmembrane</keyword>
<organism evidence="2 3">
    <name type="scientific">Glossina pallidipes</name>
    <name type="common">Tsetse fly</name>
    <dbReference type="NCBI Taxonomy" id="7398"/>
    <lineage>
        <taxon>Eukaryota</taxon>
        <taxon>Metazoa</taxon>
        <taxon>Ecdysozoa</taxon>
        <taxon>Arthropoda</taxon>
        <taxon>Hexapoda</taxon>
        <taxon>Insecta</taxon>
        <taxon>Pterygota</taxon>
        <taxon>Neoptera</taxon>
        <taxon>Endopterygota</taxon>
        <taxon>Diptera</taxon>
        <taxon>Brachycera</taxon>
        <taxon>Muscomorpha</taxon>
        <taxon>Hippoboscoidea</taxon>
        <taxon>Glossinidae</taxon>
        <taxon>Glossina</taxon>
    </lineage>
</organism>
<feature type="transmembrane region" description="Helical" evidence="1">
    <location>
        <begin position="98"/>
        <end position="119"/>
    </location>
</feature>
<reference evidence="2" key="2">
    <citation type="submission" date="2020-05" db="UniProtKB">
        <authorList>
            <consortium name="EnsemblMetazoa"/>
        </authorList>
    </citation>
    <scope>IDENTIFICATION</scope>
    <source>
        <strain evidence="2">IAEA</strain>
    </source>
</reference>
<keyword evidence="1" id="KW-1133">Transmembrane helix</keyword>
<keyword evidence="3" id="KW-1185">Reference proteome</keyword>
<name>A0A1B0AHF3_GLOPL</name>
<protein>
    <submittedName>
        <fullName evidence="2">Uncharacterized protein</fullName>
    </submittedName>
</protein>
<sequence>MYYGAALSLIKRLTTCQCLLFNNGTVRLLIRVYNVVVCNVRKTLTSFSIPYYVAYKHLLYEVLDYPAYISNKVDPSNLYWLTRKSQNGKRCSLARKRVIGIIALCTCALLLTAATIFIITV</sequence>
<dbReference type="EnsemblMetazoa" id="GPAI045867-RA">
    <property type="protein sequence ID" value="GPAI045867-PA"/>
    <property type="gene ID" value="GPAI045867"/>
</dbReference>
<dbReference type="Proteomes" id="UP000092445">
    <property type="component" value="Unassembled WGS sequence"/>
</dbReference>
<accession>A0A1B0AHF3</accession>